<dbReference type="RefSeq" id="WP_319012565.1">
    <property type="nucleotide sequence ID" value="NZ_JAWJZF010000492.1"/>
</dbReference>
<name>A0ABU4KF26_9ACTN</name>
<evidence type="ECO:0000256" key="1">
    <source>
        <dbReference type="SAM" id="MobiDB-lite"/>
    </source>
</evidence>
<dbReference type="InterPro" id="IPR008727">
    <property type="entry name" value="PAAR_motif"/>
</dbReference>
<gene>
    <name evidence="2" type="ORF">R2363_29995</name>
</gene>
<feature type="region of interest" description="Disordered" evidence="1">
    <location>
        <begin position="1"/>
        <end position="21"/>
    </location>
</feature>
<evidence type="ECO:0000313" key="2">
    <source>
        <dbReference type="EMBL" id="MDX2296400.1"/>
    </source>
</evidence>
<accession>A0ABU4KF26</accession>
<dbReference type="CDD" id="cd14739">
    <property type="entry name" value="PAAR_3"/>
    <property type="match status" value="1"/>
</dbReference>
<dbReference type="Proteomes" id="UP001278571">
    <property type="component" value="Unassembled WGS sequence"/>
</dbReference>
<organism evidence="2 3">
    <name type="scientific">Streptomyces roseolus</name>
    <dbReference type="NCBI Taxonomy" id="67358"/>
    <lineage>
        <taxon>Bacteria</taxon>
        <taxon>Bacillati</taxon>
        <taxon>Actinomycetota</taxon>
        <taxon>Actinomycetes</taxon>
        <taxon>Kitasatosporales</taxon>
        <taxon>Streptomycetaceae</taxon>
        <taxon>Streptomyces</taxon>
    </lineage>
</organism>
<reference evidence="2 3" key="1">
    <citation type="submission" date="2023-10" db="EMBL/GenBank/DDBJ databases">
        <authorList>
            <person name="Wang X.X."/>
        </authorList>
    </citation>
    <scope>NUCLEOTIDE SEQUENCE [LARGE SCALE GENOMIC DNA]</scope>
    <source>
        <strain evidence="2 3">NBRC 12816</strain>
    </source>
</reference>
<keyword evidence="3" id="KW-1185">Reference proteome</keyword>
<protein>
    <submittedName>
        <fullName evidence="2">PAAR domain-containing protein</fullName>
    </submittedName>
</protein>
<dbReference type="EMBL" id="JAWJZF010000492">
    <property type="protein sequence ID" value="MDX2296400.1"/>
    <property type="molecule type" value="Genomic_DNA"/>
</dbReference>
<sequence>MAQAAAAARVGDPTAHPGVIGPPGVSSVLVGGQPAATVGTAHRCASPAAHPPSALAPPGSTTVLIGGRPAARVGDLSGCGSAILSGCPSVLIGG</sequence>
<dbReference type="Gene3D" id="2.60.200.60">
    <property type="match status" value="1"/>
</dbReference>
<evidence type="ECO:0000313" key="3">
    <source>
        <dbReference type="Proteomes" id="UP001278571"/>
    </source>
</evidence>
<dbReference type="Pfam" id="PF05488">
    <property type="entry name" value="PAAR_motif"/>
    <property type="match status" value="1"/>
</dbReference>
<proteinExistence type="predicted"/>
<comment type="caution">
    <text evidence="2">The sequence shown here is derived from an EMBL/GenBank/DDBJ whole genome shotgun (WGS) entry which is preliminary data.</text>
</comment>